<sequence length="45" mass="4815">RIKDAISHTKERMNVSIAAAVSGAPTTGVAARTHRSPRHYIQGDS</sequence>
<keyword evidence="2" id="KW-1185">Reference proteome</keyword>
<reference evidence="1 2" key="1">
    <citation type="journal article" date="2019" name="Commun. Biol.">
        <title>The bagworm genome reveals a unique fibroin gene that provides high tensile strength.</title>
        <authorList>
            <person name="Kono N."/>
            <person name="Nakamura H."/>
            <person name="Ohtoshi R."/>
            <person name="Tomita M."/>
            <person name="Numata K."/>
            <person name="Arakawa K."/>
        </authorList>
    </citation>
    <scope>NUCLEOTIDE SEQUENCE [LARGE SCALE GENOMIC DNA]</scope>
</reference>
<evidence type="ECO:0000313" key="2">
    <source>
        <dbReference type="Proteomes" id="UP000299102"/>
    </source>
</evidence>
<dbReference type="AlphaFoldDB" id="A0A4C1SSC4"/>
<organism evidence="1 2">
    <name type="scientific">Eumeta variegata</name>
    <name type="common">Bagworm moth</name>
    <name type="synonym">Eumeta japonica</name>
    <dbReference type="NCBI Taxonomy" id="151549"/>
    <lineage>
        <taxon>Eukaryota</taxon>
        <taxon>Metazoa</taxon>
        <taxon>Ecdysozoa</taxon>
        <taxon>Arthropoda</taxon>
        <taxon>Hexapoda</taxon>
        <taxon>Insecta</taxon>
        <taxon>Pterygota</taxon>
        <taxon>Neoptera</taxon>
        <taxon>Endopterygota</taxon>
        <taxon>Lepidoptera</taxon>
        <taxon>Glossata</taxon>
        <taxon>Ditrysia</taxon>
        <taxon>Tineoidea</taxon>
        <taxon>Psychidae</taxon>
        <taxon>Oiketicinae</taxon>
        <taxon>Eumeta</taxon>
    </lineage>
</organism>
<name>A0A4C1SSC4_EUMVA</name>
<dbReference type="EMBL" id="BGZK01003733">
    <property type="protein sequence ID" value="GBP04110.1"/>
    <property type="molecule type" value="Genomic_DNA"/>
</dbReference>
<comment type="caution">
    <text evidence="1">The sequence shown here is derived from an EMBL/GenBank/DDBJ whole genome shotgun (WGS) entry which is preliminary data.</text>
</comment>
<evidence type="ECO:0000313" key="1">
    <source>
        <dbReference type="EMBL" id="GBP04110.1"/>
    </source>
</evidence>
<accession>A0A4C1SSC4</accession>
<gene>
    <name evidence="1" type="ORF">EVAR_96999_1</name>
</gene>
<feature type="non-terminal residue" evidence="1">
    <location>
        <position position="1"/>
    </location>
</feature>
<dbReference type="Proteomes" id="UP000299102">
    <property type="component" value="Unassembled WGS sequence"/>
</dbReference>
<proteinExistence type="predicted"/>
<protein>
    <submittedName>
        <fullName evidence="1">Uncharacterized protein</fullName>
    </submittedName>
</protein>